<feature type="region of interest" description="Disordered" evidence="1">
    <location>
        <begin position="47"/>
        <end position="66"/>
    </location>
</feature>
<evidence type="ECO:0000256" key="1">
    <source>
        <dbReference type="SAM" id="MobiDB-lite"/>
    </source>
</evidence>
<reference evidence="2 3" key="1">
    <citation type="submission" date="2019-03" db="EMBL/GenBank/DDBJ databases">
        <title>First draft genome of Liparis tanakae, snailfish: a comprehensive survey of snailfish specific genes.</title>
        <authorList>
            <person name="Kim W."/>
            <person name="Song I."/>
            <person name="Jeong J.-H."/>
            <person name="Kim D."/>
            <person name="Kim S."/>
            <person name="Ryu S."/>
            <person name="Song J.Y."/>
            <person name="Lee S.K."/>
        </authorList>
    </citation>
    <scope>NUCLEOTIDE SEQUENCE [LARGE SCALE GENOMIC DNA]</scope>
    <source>
        <tissue evidence="2">Muscle</tissue>
    </source>
</reference>
<dbReference type="Proteomes" id="UP000314294">
    <property type="component" value="Unassembled WGS sequence"/>
</dbReference>
<evidence type="ECO:0000313" key="2">
    <source>
        <dbReference type="EMBL" id="TNN71396.1"/>
    </source>
</evidence>
<name>A0A4Z2I036_9TELE</name>
<comment type="caution">
    <text evidence="2">The sequence shown here is derived from an EMBL/GenBank/DDBJ whole genome shotgun (WGS) entry which is preliminary data.</text>
</comment>
<accession>A0A4Z2I036</accession>
<gene>
    <name evidence="2" type="ORF">EYF80_018345</name>
</gene>
<protein>
    <submittedName>
        <fullName evidence="2">Uncharacterized protein</fullName>
    </submittedName>
</protein>
<dbReference type="AlphaFoldDB" id="A0A4Z2I036"/>
<proteinExistence type="predicted"/>
<evidence type="ECO:0000313" key="3">
    <source>
        <dbReference type="Proteomes" id="UP000314294"/>
    </source>
</evidence>
<dbReference type="EMBL" id="SRLO01000150">
    <property type="protein sequence ID" value="TNN71396.1"/>
    <property type="molecule type" value="Genomic_DNA"/>
</dbReference>
<organism evidence="2 3">
    <name type="scientific">Liparis tanakae</name>
    <name type="common">Tanaka's snailfish</name>
    <dbReference type="NCBI Taxonomy" id="230148"/>
    <lineage>
        <taxon>Eukaryota</taxon>
        <taxon>Metazoa</taxon>
        <taxon>Chordata</taxon>
        <taxon>Craniata</taxon>
        <taxon>Vertebrata</taxon>
        <taxon>Euteleostomi</taxon>
        <taxon>Actinopterygii</taxon>
        <taxon>Neopterygii</taxon>
        <taxon>Teleostei</taxon>
        <taxon>Neoteleostei</taxon>
        <taxon>Acanthomorphata</taxon>
        <taxon>Eupercaria</taxon>
        <taxon>Perciformes</taxon>
        <taxon>Cottioidei</taxon>
        <taxon>Cottales</taxon>
        <taxon>Liparidae</taxon>
        <taxon>Liparis</taxon>
    </lineage>
</organism>
<keyword evidence="3" id="KW-1185">Reference proteome</keyword>
<sequence length="66" mass="7121">MKFRGVSRLRSMAAGIGAIDLSRGLPLIMTKPFFLRAEHCCGNVSEAPDSAVEKSPSSMMDCFTPT</sequence>